<accession>A0A6J6DNP5</accession>
<protein>
    <submittedName>
        <fullName evidence="1">Unannotated protein</fullName>
    </submittedName>
</protein>
<sequence>MAANSDSGFTADERAAMKERAREIKLEAKRAATRETGLADIHAKIAEMDAPGQVMAKRIHDLITEAVPDLMPRTWYGMPAYTNASGKAVVFFQDAGKFDSRYSTLGFQDAANLDDESGMWSTSYAVVKLTPAVERRIVELVKQAAS</sequence>
<dbReference type="SUPFAM" id="SSF159888">
    <property type="entry name" value="YdhG-like"/>
    <property type="match status" value="1"/>
</dbReference>
<proteinExistence type="predicted"/>
<name>A0A6J6DNP5_9ZZZZ</name>
<reference evidence="1" key="1">
    <citation type="submission" date="2020-05" db="EMBL/GenBank/DDBJ databases">
        <authorList>
            <person name="Chiriac C."/>
            <person name="Salcher M."/>
            <person name="Ghai R."/>
            <person name="Kavagutti S V."/>
        </authorList>
    </citation>
    <scope>NUCLEOTIDE SEQUENCE</scope>
</reference>
<dbReference type="EMBL" id="CAEZTD010000070">
    <property type="protein sequence ID" value="CAB4564549.1"/>
    <property type="molecule type" value="Genomic_DNA"/>
</dbReference>
<dbReference type="AlphaFoldDB" id="A0A6J6DNP5"/>
<organism evidence="1">
    <name type="scientific">freshwater metagenome</name>
    <dbReference type="NCBI Taxonomy" id="449393"/>
    <lineage>
        <taxon>unclassified sequences</taxon>
        <taxon>metagenomes</taxon>
        <taxon>ecological metagenomes</taxon>
    </lineage>
</organism>
<gene>
    <name evidence="1" type="ORF">UFOPK1591_00953</name>
</gene>
<evidence type="ECO:0000313" key="1">
    <source>
        <dbReference type="EMBL" id="CAB4564549.1"/>
    </source>
</evidence>